<gene>
    <name evidence="2" type="ORF">UX44_C0027G0008</name>
</gene>
<evidence type="ECO:0000256" key="1">
    <source>
        <dbReference type="SAM" id="MobiDB-lite"/>
    </source>
</evidence>
<reference evidence="2 3" key="1">
    <citation type="journal article" date="2015" name="Nature">
        <title>rRNA introns, odd ribosomes, and small enigmatic genomes across a large radiation of phyla.</title>
        <authorList>
            <person name="Brown C.T."/>
            <person name="Hug L.A."/>
            <person name="Thomas B.C."/>
            <person name="Sharon I."/>
            <person name="Castelle C.J."/>
            <person name="Singh A."/>
            <person name="Wilkins M.J."/>
            <person name="Williams K.H."/>
            <person name="Banfield J.F."/>
        </authorList>
    </citation>
    <scope>NUCLEOTIDE SEQUENCE [LARGE SCALE GENOMIC DNA]</scope>
</reference>
<evidence type="ECO:0000313" key="3">
    <source>
        <dbReference type="Proteomes" id="UP000034732"/>
    </source>
</evidence>
<organism evidence="2 3">
    <name type="scientific">candidate division WWE3 bacterium GW2011_GWA1_46_21</name>
    <dbReference type="NCBI Taxonomy" id="1619107"/>
    <lineage>
        <taxon>Bacteria</taxon>
        <taxon>Katanobacteria</taxon>
    </lineage>
</organism>
<dbReference type="AlphaFoldDB" id="A0A0G1RJF4"/>
<comment type="caution">
    <text evidence="2">The sequence shown here is derived from an EMBL/GenBank/DDBJ whole genome shotgun (WGS) entry which is preliminary data.</text>
</comment>
<proteinExistence type="predicted"/>
<dbReference type="Proteomes" id="UP000034732">
    <property type="component" value="Unassembled WGS sequence"/>
</dbReference>
<sequence>MALFVVVVANWRVLGMGSPQTRSRHLPAGSKTASGRGEMLGRTLQFATTTQ</sequence>
<accession>A0A0G1RJF4</accession>
<evidence type="ECO:0000313" key="2">
    <source>
        <dbReference type="EMBL" id="KKU30098.1"/>
    </source>
</evidence>
<protein>
    <submittedName>
        <fullName evidence="2">Uncharacterized protein</fullName>
    </submittedName>
</protein>
<dbReference type="EMBL" id="LCMF01000027">
    <property type="protein sequence ID" value="KKU30098.1"/>
    <property type="molecule type" value="Genomic_DNA"/>
</dbReference>
<feature type="region of interest" description="Disordered" evidence="1">
    <location>
        <begin position="18"/>
        <end position="42"/>
    </location>
</feature>
<name>A0A0G1RJF4_UNCKA</name>